<dbReference type="PROSITE" id="PS00184">
    <property type="entry name" value="GARS"/>
    <property type="match status" value="1"/>
</dbReference>
<comment type="caution">
    <text evidence="15">The sequence shown here is derived from an EMBL/GenBank/DDBJ whole genome shotgun (WGS) entry which is preliminary data.</text>
</comment>
<evidence type="ECO:0000256" key="7">
    <source>
        <dbReference type="ARBA" id="ARBA00022755"/>
    </source>
</evidence>
<dbReference type="InterPro" id="IPR020561">
    <property type="entry name" value="PRibGlycinamid_synth_ATP-grasp"/>
</dbReference>
<dbReference type="InterPro" id="IPR020559">
    <property type="entry name" value="PRibGlycinamide_synth_CS"/>
</dbReference>
<feature type="domain" description="ATP-grasp" evidence="14">
    <location>
        <begin position="107"/>
        <end position="308"/>
    </location>
</feature>
<evidence type="ECO:0000313" key="15">
    <source>
        <dbReference type="EMBL" id="SFQ87892.1"/>
    </source>
</evidence>
<dbReference type="NCBIfam" id="TIGR00877">
    <property type="entry name" value="purD"/>
    <property type="match status" value="1"/>
</dbReference>
<evidence type="ECO:0000256" key="3">
    <source>
        <dbReference type="ARBA" id="ARBA00005174"/>
    </source>
</evidence>
<dbReference type="Gene3D" id="3.90.600.10">
    <property type="entry name" value="Phosphoribosylglycinamide synthetase, C-terminal domain"/>
    <property type="match status" value="1"/>
</dbReference>
<dbReference type="InterPro" id="IPR013815">
    <property type="entry name" value="ATP_grasp_subdomain_1"/>
</dbReference>
<dbReference type="Gene3D" id="3.30.470.20">
    <property type="entry name" value="ATP-grasp fold, B domain"/>
    <property type="match status" value="1"/>
</dbReference>
<evidence type="ECO:0000256" key="11">
    <source>
        <dbReference type="ARBA" id="ARBA00042864"/>
    </source>
</evidence>
<dbReference type="InterPro" id="IPR020562">
    <property type="entry name" value="PRibGlycinamide_synth_N"/>
</dbReference>
<comment type="pathway">
    <text evidence="3 12">Purine metabolism; IMP biosynthesis via de novo pathway; N(1)-(5-phospho-D-ribosyl)glycinamide from 5-phospho-alpha-D-ribose 1-diphosphate: step 2/2.</text>
</comment>
<name>A0A1I6C3X8_9BACI</name>
<organism evidence="15 16">
    <name type="scientific">Priestia endophytica DSM 13796</name>
    <dbReference type="NCBI Taxonomy" id="1121089"/>
    <lineage>
        <taxon>Bacteria</taxon>
        <taxon>Bacillati</taxon>
        <taxon>Bacillota</taxon>
        <taxon>Bacilli</taxon>
        <taxon>Bacillales</taxon>
        <taxon>Bacillaceae</taxon>
        <taxon>Priestia</taxon>
    </lineage>
</organism>
<dbReference type="PROSITE" id="PS50975">
    <property type="entry name" value="ATP_GRASP"/>
    <property type="match status" value="1"/>
</dbReference>
<reference evidence="15 16" key="1">
    <citation type="submission" date="2016-10" db="EMBL/GenBank/DDBJ databases">
        <authorList>
            <person name="Varghese N."/>
            <person name="Submissions S."/>
        </authorList>
    </citation>
    <scope>NUCLEOTIDE SEQUENCE [LARGE SCALE GENOMIC DNA]</scope>
    <source>
        <strain evidence="15 16">DSM 13796</strain>
    </source>
</reference>
<dbReference type="Pfam" id="PF01071">
    <property type="entry name" value="GARS_A"/>
    <property type="match status" value="1"/>
</dbReference>
<evidence type="ECO:0000259" key="14">
    <source>
        <dbReference type="PROSITE" id="PS50975"/>
    </source>
</evidence>
<dbReference type="PANTHER" id="PTHR43472:SF1">
    <property type="entry name" value="PHOSPHORIBOSYLAMINE--GLYCINE LIGASE, CHLOROPLASTIC"/>
    <property type="match status" value="1"/>
</dbReference>
<accession>A0A1I6C3X8</accession>
<evidence type="ECO:0000256" key="2">
    <source>
        <dbReference type="ARBA" id="ARBA00001946"/>
    </source>
</evidence>
<keyword evidence="7 12" id="KW-0658">Purine biosynthesis</keyword>
<keyword evidence="16" id="KW-1185">Reference proteome</keyword>
<dbReference type="PANTHER" id="PTHR43472">
    <property type="entry name" value="PHOSPHORIBOSYLAMINE--GLYCINE LIGASE"/>
    <property type="match status" value="1"/>
</dbReference>
<evidence type="ECO:0000256" key="10">
    <source>
        <dbReference type="ARBA" id="ARBA00042242"/>
    </source>
</evidence>
<dbReference type="InterPro" id="IPR037123">
    <property type="entry name" value="PRibGlycinamide_synth_C_sf"/>
</dbReference>
<dbReference type="InterPro" id="IPR020560">
    <property type="entry name" value="PRibGlycinamide_synth_C-dom"/>
</dbReference>
<dbReference type="EMBL" id="FOXX01000023">
    <property type="protein sequence ID" value="SFQ87892.1"/>
    <property type="molecule type" value="Genomic_DNA"/>
</dbReference>
<evidence type="ECO:0000256" key="6">
    <source>
        <dbReference type="ARBA" id="ARBA00022741"/>
    </source>
</evidence>
<dbReference type="Pfam" id="PF02844">
    <property type="entry name" value="GARS_N"/>
    <property type="match status" value="1"/>
</dbReference>
<proteinExistence type="inferred from homology"/>
<protein>
    <recommendedName>
        <fullName evidence="4 12">Phosphoribosylamine--glycine ligase</fullName>
        <ecNumber evidence="4 12">6.3.4.13</ecNumber>
    </recommendedName>
    <alternativeName>
        <fullName evidence="12">GARS</fullName>
    </alternativeName>
    <alternativeName>
        <fullName evidence="10 12">Glycinamide ribonucleotide synthetase</fullName>
    </alternativeName>
    <alternativeName>
        <fullName evidence="11 12">Phosphoribosylglycinamide synthetase</fullName>
    </alternativeName>
</protein>
<evidence type="ECO:0000313" key="16">
    <source>
        <dbReference type="Proteomes" id="UP000182762"/>
    </source>
</evidence>
<evidence type="ECO:0000256" key="12">
    <source>
        <dbReference type="HAMAP-Rule" id="MF_00138"/>
    </source>
</evidence>
<dbReference type="InterPro" id="IPR016185">
    <property type="entry name" value="PreATP-grasp_dom_sf"/>
</dbReference>
<evidence type="ECO:0000256" key="9">
    <source>
        <dbReference type="ARBA" id="ARBA00038345"/>
    </source>
</evidence>
<evidence type="ECO:0000256" key="8">
    <source>
        <dbReference type="ARBA" id="ARBA00022840"/>
    </source>
</evidence>
<comment type="similarity">
    <text evidence="9 12">Belongs to the GARS family.</text>
</comment>
<keyword evidence="5 12" id="KW-0436">Ligase</keyword>
<evidence type="ECO:0000256" key="4">
    <source>
        <dbReference type="ARBA" id="ARBA00013255"/>
    </source>
</evidence>
<dbReference type="EC" id="6.3.4.13" evidence="4 12"/>
<dbReference type="GeneID" id="93713426"/>
<dbReference type="SMART" id="SM01210">
    <property type="entry name" value="GARS_C"/>
    <property type="match status" value="1"/>
</dbReference>
<dbReference type="InterPro" id="IPR011761">
    <property type="entry name" value="ATP-grasp"/>
</dbReference>
<dbReference type="Pfam" id="PF02843">
    <property type="entry name" value="GARS_C"/>
    <property type="match status" value="1"/>
</dbReference>
<dbReference type="SUPFAM" id="SSF56059">
    <property type="entry name" value="Glutathione synthetase ATP-binding domain-like"/>
    <property type="match status" value="1"/>
</dbReference>
<dbReference type="Proteomes" id="UP000182762">
    <property type="component" value="Unassembled WGS sequence"/>
</dbReference>
<dbReference type="RefSeq" id="WP_061803865.1">
    <property type="nucleotide sequence ID" value="NZ_FOXX01000023.1"/>
</dbReference>
<comment type="catalytic activity">
    <reaction evidence="12">
        <text>5-phospho-beta-D-ribosylamine + glycine + ATP = N(1)-(5-phospho-beta-D-ribosyl)glycinamide + ADP + phosphate + H(+)</text>
        <dbReference type="Rhea" id="RHEA:17453"/>
        <dbReference type="ChEBI" id="CHEBI:15378"/>
        <dbReference type="ChEBI" id="CHEBI:30616"/>
        <dbReference type="ChEBI" id="CHEBI:43474"/>
        <dbReference type="ChEBI" id="CHEBI:57305"/>
        <dbReference type="ChEBI" id="CHEBI:58681"/>
        <dbReference type="ChEBI" id="CHEBI:143788"/>
        <dbReference type="ChEBI" id="CHEBI:456216"/>
        <dbReference type="EC" id="6.3.4.13"/>
    </reaction>
</comment>
<dbReference type="HAMAP" id="MF_00138">
    <property type="entry name" value="GARS"/>
    <property type="match status" value="1"/>
</dbReference>
<dbReference type="SUPFAM" id="SSF52440">
    <property type="entry name" value="PreATP-grasp domain"/>
    <property type="match status" value="1"/>
</dbReference>
<dbReference type="InterPro" id="IPR000115">
    <property type="entry name" value="PRibGlycinamide_synth"/>
</dbReference>
<evidence type="ECO:0000256" key="1">
    <source>
        <dbReference type="ARBA" id="ARBA00001936"/>
    </source>
</evidence>
<keyword evidence="8 13" id="KW-0067">ATP-binding</keyword>
<dbReference type="Gene3D" id="3.30.1490.20">
    <property type="entry name" value="ATP-grasp fold, A domain"/>
    <property type="match status" value="1"/>
</dbReference>
<evidence type="ECO:0000256" key="13">
    <source>
        <dbReference type="PROSITE-ProRule" id="PRU00409"/>
    </source>
</evidence>
<gene>
    <name evidence="12" type="primary">purD</name>
    <name evidence="15" type="ORF">SAMN02745910_04913</name>
</gene>
<keyword evidence="6 13" id="KW-0547">Nucleotide-binding</keyword>
<dbReference type="SMART" id="SM01209">
    <property type="entry name" value="GARS_A"/>
    <property type="match status" value="1"/>
</dbReference>
<evidence type="ECO:0000256" key="5">
    <source>
        <dbReference type="ARBA" id="ARBA00022598"/>
    </source>
</evidence>
<dbReference type="GO" id="GO:0016874">
    <property type="term" value="F:ligase activity"/>
    <property type="evidence" value="ECO:0007669"/>
    <property type="project" value="UniProtKB-KW"/>
</dbReference>
<comment type="cofactor">
    <cofactor evidence="1">
        <name>Mn(2+)</name>
        <dbReference type="ChEBI" id="CHEBI:29035"/>
    </cofactor>
</comment>
<dbReference type="SUPFAM" id="SSF51246">
    <property type="entry name" value="Rudiment single hybrid motif"/>
    <property type="match status" value="1"/>
</dbReference>
<sequence>MKVLIIGRGGREHVLAWKVAQSSKVEEVFVAPGNAGMKDVATLVSIEEGNHEELAAFAKKENVELTIVGPEAPLTEGIVDYFKAQDLLVFGPNQKAAQIEGSKQFAKDLMKKYSIPTAEYEAFTTLQDAKAYVEKQGAPIVVKADGLAAGKGVTVAMTLQEANEALDSLFQQEGASVVIEEYLEGEEFSLLAFVNEEKVYPMVIAQDHKRAFDGDKGPNTGGMGAYSPVPQISDEIVAETVRKVMEPTAKAMVEEGCAFTGVLYGGLMTTASGVKVIEFNARFGDPEAQVVLPRLKTDIVEVIIALLKDEPVELQWSEKAAVGVVIASEGYPGSYEKGHALPGFHHLGDNTVFHAGVKEEDGKFLSDGGRVSLVMALGEDIEAAQKSVYESLEKETFNGLFYRRDIGHKALSAKK</sequence>
<comment type="cofactor">
    <cofactor evidence="2">
        <name>Mg(2+)</name>
        <dbReference type="ChEBI" id="CHEBI:18420"/>
    </cofactor>
</comment>
<dbReference type="InterPro" id="IPR011054">
    <property type="entry name" value="Rudment_hybrid_motif"/>
</dbReference>
<dbReference type="Gene3D" id="3.40.50.20">
    <property type="match status" value="1"/>
</dbReference>